<name>A0A975LBK6_9ACTN</name>
<dbReference type="Proteomes" id="UP000682416">
    <property type="component" value="Chromosome"/>
</dbReference>
<feature type="domain" description="Orc1-like AAA ATPase" evidence="2">
    <location>
        <begin position="10"/>
        <end position="83"/>
    </location>
</feature>
<proteinExistence type="predicted"/>
<feature type="compositionally biased region" description="Low complexity" evidence="1">
    <location>
        <begin position="115"/>
        <end position="131"/>
    </location>
</feature>
<organism evidence="3 4">
    <name type="scientific">Nocardiopsis eucommiae</name>
    <dbReference type="NCBI Taxonomy" id="2831970"/>
    <lineage>
        <taxon>Bacteria</taxon>
        <taxon>Bacillati</taxon>
        <taxon>Actinomycetota</taxon>
        <taxon>Actinomycetes</taxon>
        <taxon>Streptosporangiales</taxon>
        <taxon>Nocardiopsidaceae</taxon>
        <taxon>Nocardiopsis</taxon>
    </lineage>
</organism>
<dbReference type="EMBL" id="CP074402">
    <property type="protein sequence ID" value="QVJ02513.1"/>
    <property type="molecule type" value="Genomic_DNA"/>
</dbReference>
<accession>A0A975LBK6</accession>
<dbReference type="Pfam" id="PF13191">
    <property type="entry name" value="AAA_16"/>
    <property type="match status" value="1"/>
</dbReference>
<dbReference type="InterPro" id="IPR041664">
    <property type="entry name" value="AAA_16"/>
</dbReference>
<evidence type="ECO:0000313" key="4">
    <source>
        <dbReference type="Proteomes" id="UP000682416"/>
    </source>
</evidence>
<dbReference type="AlphaFoldDB" id="A0A975LBK6"/>
<gene>
    <name evidence="3" type="ORF">KGD82_08640</name>
</gene>
<evidence type="ECO:0000256" key="1">
    <source>
        <dbReference type="SAM" id="MobiDB-lite"/>
    </source>
</evidence>
<protein>
    <recommendedName>
        <fullName evidence="2">Orc1-like AAA ATPase domain-containing protein</fullName>
    </recommendedName>
</protein>
<sequence>MLVHEPSPAFVGRHHHLSLLAADARRTVPEGARTVLVLGGAGVGKSRLLTEHLRRVPGTPSAVGGCLELGAEGVPFAPFTASCVNSCAPEAPPPTPPATSAVSSPNSRVSPGRWSRAVPVCSRRSSPSWRSAPHRPDSPW</sequence>
<feature type="region of interest" description="Disordered" evidence="1">
    <location>
        <begin position="87"/>
        <end position="140"/>
    </location>
</feature>
<evidence type="ECO:0000259" key="2">
    <source>
        <dbReference type="Pfam" id="PF13191"/>
    </source>
</evidence>
<evidence type="ECO:0000313" key="3">
    <source>
        <dbReference type="EMBL" id="QVJ02513.1"/>
    </source>
</evidence>
<dbReference type="KEGG" id="nec:KGD82_08640"/>
<keyword evidence="4" id="KW-1185">Reference proteome</keyword>
<reference evidence="3" key="1">
    <citation type="submission" date="2021-05" db="EMBL/GenBank/DDBJ databases">
        <authorList>
            <person name="Kaiqin L."/>
            <person name="Jian G."/>
        </authorList>
    </citation>
    <scope>NUCLEOTIDE SEQUENCE</scope>
    <source>
        <strain evidence="3">HDS5</strain>
    </source>
</reference>